<dbReference type="InterPro" id="IPR002219">
    <property type="entry name" value="PKC_DAG/PE"/>
</dbReference>
<evidence type="ECO:0000313" key="7">
    <source>
        <dbReference type="Proteomes" id="UP000836841"/>
    </source>
</evidence>
<keyword evidence="4" id="KW-0862">Zinc</keyword>
<keyword evidence="2" id="KW-0677">Repeat</keyword>
<keyword evidence="1" id="KW-0479">Metal-binding</keyword>
<dbReference type="PANTHER" id="PTHR32410">
    <property type="entry name" value="CYSTEINE/HISTIDINE-RICH C1 DOMAIN FAMILY PROTEIN"/>
    <property type="match status" value="1"/>
</dbReference>
<dbReference type="InterPro" id="IPR053192">
    <property type="entry name" value="Vacuole_Formation_Reg"/>
</dbReference>
<feature type="domain" description="Phorbol-ester/DAG-type" evidence="5">
    <location>
        <begin position="378"/>
        <end position="432"/>
    </location>
</feature>
<name>A0AAU9SKD9_THLAR</name>
<protein>
    <recommendedName>
        <fullName evidence="5">Phorbol-ester/DAG-type domain-containing protein</fullName>
    </recommendedName>
</protein>
<accession>A0AAU9SKD9</accession>
<keyword evidence="7" id="KW-1185">Reference proteome</keyword>
<dbReference type="InterPro" id="IPR004146">
    <property type="entry name" value="DC1"/>
</dbReference>
<evidence type="ECO:0000256" key="2">
    <source>
        <dbReference type="ARBA" id="ARBA00022737"/>
    </source>
</evidence>
<organism evidence="6 7">
    <name type="scientific">Thlaspi arvense</name>
    <name type="common">Field penny-cress</name>
    <dbReference type="NCBI Taxonomy" id="13288"/>
    <lineage>
        <taxon>Eukaryota</taxon>
        <taxon>Viridiplantae</taxon>
        <taxon>Streptophyta</taxon>
        <taxon>Embryophyta</taxon>
        <taxon>Tracheophyta</taxon>
        <taxon>Spermatophyta</taxon>
        <taxon>Magnoliopsida</taxon>
        <taxon>eudicotyledons</taxon>
        <taxon>Gunneridae</taxon>
        <taxon>Pentapetalae</taxon>
        <taxon>rosids</taxon>
        <taxon>malvids</taxon>
        <taxon>Brassicales</taxon>
        <taxon>Brassicaceae</taxon>
        <taxon>Thlaspideae</taxon>
        <taxon>Thlaspi</taxon>
    </lineage>
</organism>
<proteinExistence type="predicted"/>
<dbReference type="Pfam" id="PF03107">
    <property type="entry name" value="C1_2"/>
    <property type="match status" value="5"/>
</dbReference>
<dbReference type="InterPro" id="IPR001965">
    <property type="entry name" value="Znf_PHD"/>
</dbReference>
<dbReference type="Proteomes" id="UP000836841">
    <property type="component" value="Chromosome 5"/>
</dbReference>
<dbReference type="AlphaFoldDB" id="A0AAU9SKD9"/>
<dbReference type="InterPro" id="IPR013083">
    <property type="entry name" value="Znf_RING/FYVE/PHD"/>
</dbReference>
<dbReference type="GO" id="GO:0008270">
    <property type="term" value="F:zinc ion binding"/>
    <property type="evidence" value="ECO:0007669"/>
    <property type="project" value="UniProtKB-KW"/>
</dbReference>
<evidence type="ECO:0000256" key="4">
    <source>
        <dbReference type="ARBA" id="ARBA00022833"/>
    </source>
</evidence>
<evidence type="ECO:0000259" key="5">
    <source>
        <dbReference type="PROSITE" id="PS50081"/>
    </source>
</evidence>
<reference evidence="6 7" key="1">
    <citation type="submission" date="2022-03" db="EMBL/GenBank/DDBJ databases">
        <authorList>
            <person name="Nunn A."/>
            <person name="Chopra R."/>
            <person name="Nunn A."/>
            <person name="Contreras Garrido A."/>
        </authorList>
    </citation>
    <scope>NUCLEOTIDE SEQUENCE [LARGE SCALE GENOMIC DNA]</scope>
</reference>
<dbReference type="SMART" id="SM00249">
    <property type="entry name" value="PHD"/>
    <property type="match status" value="3"/>
</dbReference>
<dbReference type="SMART" id="SM00109">
    <property type="entry name" value="C1"/>
    <property type="match status" value="4"/>
</dbReference>
<evidence type="ECO:0000256" key="3">
    <source>
        <dbReference type="ARBA" id="ARBA00022771"/>
    </source>
</evidence>
<sequence length="540" mass="61364">MDTSSKKLPIHKHPLFSSSRFHGHCDACTNTQGEYYGGYRCNDSDCNLVFFHKECAESPSEINHPSHPEHPLKLTHDPPRSMCDLCGKNIYVAEAPYFYHCSICDFNVDTSCARKPSFPLVVPHPNPQEPPFVFIKENQTEFGCCGVCEQPVFGAYLYGRPSCDEYVHLECINLAEKVNLPFHPSHRFELTKSASLSGDKVCLLCGVSLERVLYYCSTCDFRVCLGCVITPPPLVIEHSRTHEHHLTLSSRQISFTCNVCGMHDDRSSYSCLPCDFMVHRSCIDLPQVVIINRHEHRLSRTNHLGPGYLDCGVCRRPVNQFHGAYTCSICPKYVVHSQCATSMEVWDGINLEGIPEEIEDLPFKVVGDNMINHFSHEEHNLRLNSENVVYDEATRCEACVFPLNDSSDPIYSCEECDYFLHEKCANLPVKIRHLSHRKPFTLHARGEDPEDDWFVCSLCQKSLTGFRYMSVFYTLDVRCSSVSEPFVCDGHLHPLYYELEASIRECDSCHNSVDYHVVKCNVCEFSLDFSCATLPKASSE</sequence>
<dbReference type="InterPro" id="IPR046349">
    <property type="entry name" value="C1-like_sf"/>
</dbReference>
<dbReference type="PANTHER" id="PTHR32410:SF179">
    <property type="entry name" value="CYSTEINE_HISTIDINE-RICH C1 DOMAIN FAMILY PROTEIN"/>
    <property type="match status" value="1"/>
</dbReference>
<dbReference type="Gene3D" id="3.30.40.10">
    <property type="entry name" value="Zinc/RING finger domain, C3HC4 (zinc finger)"/>
    <property type="match status" value="1"/>
</dbReference>
<dbReference type="EMBL" id="OU466861">
    <property type="protein sequence ID" value="CAH2065282.1"/>
    <property type="molecule type" value="Genomic_DNA"/>
</dbReference>
<evidence type="ECO:0000256" key="1">
    <source>
        <dbReference type="ARBA" id="ARBA00022723"/>
    </source>
</evidence>
<keyword evidence="3" id="KW-0863">Zinc-finger</keyword>
<dbReference type="PROSITE" id="PS50081">
    <property type="entry name" value="ZF_DAG_PE_2"/>
    <property type="match status" value="1"/>
</dbReference>
<evidence type="ECO:0000313" key="6">
    <source>
        <dbReference type="EMBL" id="CAH2065282.1"/>
    </source>
</evidence>
<dbReference type="SUPFAM" id="SSF57889">
    <property type="entry name" value="Cysteine-rich domain"/>
    <property type="match status" value="6"/>
</dbReference>
<gene>
    <name evidence="6" type="ORF">TAV2_LOCUS17869</name>
</gene>